<reference evidence="7" key="1">
    <citation type="submission" date="2022-12" db="EMBL/GenBank/DDBJ databases">
        <title>Draft genome assemblies for two species of Escallonia (Escalloniales).</title>
        <authorList>
            <person name="Chanderbali A."/>
            <person name="Dervinis C."/>
            <person name="Anghel I."/>
            <person name="Soltis D."/>
            <person name="Soltis P."/>
            <person name="Zapata F."/>
        </authorList>
    </citation>
    <scope>NUCLEOTIDE SEQUENCE</scope>
    <source>
        <strain evidence="7">UCBG64.0493</strain>
        <tissue evidence="7">Leaf</tissue>
    </source>
</reference>
<feature type="domain" description="TF-B3" evidence="6">
    <location>
        <begin position="14"/>
        <end position="113"/>
    </location>
</feature>
<organism evidence="7 8">
    <name type="scientific">Escallonia herrerae</name>
    <dbReference type="NCBI Taxonomy" id="1293975"/>
    <lineage>
        <taxon>Eukaryota</taxon>
        <taxon>Viridiplantae</taxon>
        <taxon>Streptophyta</taxon>
        <taxon>Embryophyta</taxon>
        <taxon>Tracheophyta</taxon>
        <taxon>Spermatophyta</taxon>
        <taxon>Magnoliopsida</taxon>
        <taxon>eudicotyledons</taxon>
        <taxon>Gunneridae</taxon>
        <taxon>Pentapetalae</taxon>
        <taxon>asterids</taxon>
        <taxon>campanulids</taxon>
        <taxon>Escalloniales</taxon>
        <taxon>Escalloniaceae</taxon>
        <taxon>Escallonia</taxon>
    </lineage>
</organism>
<evidence type="ECO:0000259" key="6">
    <source>
        <dbReference type="PROSITE" id="PS50863"/>
    </source>
</evidence>
<dbReference type="PROSITE" id="PS50863">
    <property type="entry name" value="B3"/>
    <property type="match status" value="1"/>
</dbReference>
<comment type="caution">
    <text evidence="7">The sequence shown here is derived from an EMBL/GenBank/DDBJ whole genome shotgun (WGS) entry which is preliminary data.</text>
</comment>
<dbReference type="EMBL" id="JAVXUP010000979">
    <property type="protein sequence ID" value="KAK3017787.1"/>
    <property type="molecule type" value="Genomic_DNA"/>
</dbReference>
<proteinExistence type="predicted"/>
<name>A0AA88VZB1_9ASTE</name>
<gene>
    <name evidence="7" type="ORF">RJ639_003417</name>
</gene>
<evidence type="ECO:0000313" key="7">
    <source>
        <dbReference type="EMBL" id="KAK3017787.1"/>
    </source>
</evidence>
<keyword evidence="4" id="KW-0804">Transcription</keyword>
<dbReference type="InterPro" id="IPR015300">
    <property type="entry name" value="DNA-bd_pseudobarrel_sf"/>
</dbReference>
<dbReference type="AlphaFoldDB" id="A0AA88VZB1"/>
<evidence type="ECO:0000256" key="2">
    <source>
        <dbReference type="ARBA" id="ARBA00023015"/>
    </source>
</evidence>
<dbReference type="Gene3D" id="2.40.330.10">
    <property type="entry name" value="DNA-binding pseudobarrel domain"/>
    <property type="match status" value="1"/>
</dbReference>
<accession>A0AA88VZB1</accession>
<evidence type="ECO:0000313" key="8">
    <source>
        <dbReference type="Proteomes" id="UP001188597"/>
    </source>
</evidence>
<dbReference type="GO" id="GO:0003677">
    <property type="term" value="F:DNA binding"/>
    <property type="evidence" value="ECO:0007669"/>
    <property type="project" value="UniProtKB-KW"/>
</dbReference>
<dbReference type="InterPro" id="IPR044800">
    <property type="entry name" value="LEC2-like"/>
</dbReference>
<sequence>MEEAIGLRPEREKLFDKAVTRSDIKLHRFAIPKHEAKKHFALHEASTSKGALLCMEDNEGKVWRFRCKYWKSCQSYVLTSEWNQFVREKGVHVGDMLCFQQSTRVKVQLYIEWKPRENLETTSRPKLTMIVGLNSARGKSFETMAES</sequence>
<dbReference type="GO" id="GO:0005634">
    <property type="term" value="C:nucleus"/>
    <property type="evidence" value="ECO:0007669"/>
    <property type="project" value="UniProtKB-SubCell"/>
</dbReference>
<dbReference type="InterPro" id="IPR003340">
    <property type="entry name" value="B3_DNA-bd"/>
</dbReference>
<comment type="subcellular location">
    <subcellularLocation>
        <location evidence="1">Nucleus</location>
    </subcellularLocation>
</comment>
<dbReference type="PANTHER" id="PTHR31140:SF1">
    <property type="entry name" value="AP2_ERF AND B3 DOMAIN-CONTAINING TRANSCRIPTION REPRESSOR RAV2"/>
    <property type="match status" value="1"/>
</dbReference>
<dbReference type="GO" id="GO:0003700">
    <property type="term" value="F:DNA-binding transcription factor activity"/>
    <property type="evidence" value="ECO:0007669"/>
    <property type="project" value="InterPro"/>
</dbReference>
<protein>
    <recommendedName>
        <fullName evidence="6">TF-B3 domain-containing protein</fullName>
    </recommendedName>
</protein>
<dbReference type="Pfam" id="PF02362">
    <property type="entry name" value="B3"/>
    <property type="match status" value="1"/>
</dbReference>
<evidence type="ECO:0000256" key="3">
    <source>
        <dbReference type="ARBA" id="ARBA00023125"/>
    </source>
</evidence>
<keyword evidence="5" id="KW-0539">Nucleus</keyword>
<dbReference type="Proteomes" id="UP001188597">
    <property type="component" value="Unassembled WGS sequence"/>
</dbReference>
<evidence type="ECO:0000256" key="5">
    <source>
        <dbReference type="ARBA" id="ARBA00023242"/>
    </source>
</evidence>
<keyword evidence="2" id="KW-0805">Transcription regulation</keyword>
<dbReference type="PANTHER" id="PTHR31140">
    <property type="entry name" value="B3 DOMAIN-CONTAINING TRANSCRIPTION FACTOR ABI3"/>
    <property type="match status" value="1"/>
</dbReference>
<dbReference type="SUPFAM" id="SSF101936">
    <property type="entry name" value="DNA-binding pseudobarrel domain"/>
    <property type="match status" value="1"/>
</dbReference>
<evidence type="ECO:0000256" key="4">
    <source>
        <dbReference type="ARBA" id="ARBA00023163"/>
    </source>
</evidence>
<dbReference type="CDD" id="cd10017">
    <property type="entry name" value="B3_DNA"/>
    <property type="match status" value="1"/>
</dbReference>
<keyword evidence="3" id="KW-0238">DNA-binding</keyword>
<dbReference type="SMART" id="SM01019">
    <property type="entry name" value="B3"/>
    <property type="match status" value="1"/>
</dbReference>
<evidence type="ECO:0000256" key="1">
    <source>
        <dbReference type="ARBA" id="ARBA00004123"/>
    </source>
</evidence>
<keyword evidence="8" id="KW-1185">Reference proteome</keyword>